<dbReference type="AlphaFoldDB" id="A0A4C1WN67"/>
<comment type="caution">
    <text evidence="1">The sequence shown here is derived from an EMBL/GenBank/DDBJ whole genome shotgun (WGS) entry which is preliminary data.</text>
</comment>
<proteinExistence type="predicted"/>
<organism evidence="1 2">
    <name type="scientific">Eumeta variegata</name>
    <name type="common">Bagworm moth</name>
    <name type="synonym">Eumeta japonica</name>
    <dbReference type="NCBI Taxonomy" id="151549"/>
    <lineage>
        <taxon>Eukaryota</taxon>
        <taxon>Metazoa</taxon>
        <taxon>Ecdysozoa</taxon>
        <taxon>Arthropoda</taxon>
        <taxon>Hexapoda</taxon>
        <taxon>Insecta</taxon>
        <taxon>Pterygota</taxon>
        <taxon>Neoptera</taxon>
        <taxon>Endopterygota</taxon>
        <taxon>Lepidoptera</taxon>
        <taxon>Glossata</taxon>
        <taxon>Ditrysia</taxon>
        <taxon>Tineoidea</taxon>
        <taxon>Psychidae</taxon>
        <taxon>Oiketicinae</taxon>
        <taxon>Eumeta</taxon>
    </lineage>
</organism>
<dbReference type="EMBL" id="BGZK01000608">
    <property type="protein sequence ID" value="GBP52711.1"/>
    <property type="molecule type" value="Genomic_DNA"/>
</dbReference>
<gene>
    <name evidence="1" type="ORF">EVAR_43912_1</name>
</gene>
<keyword evidence="2" id="KW-1185">Reference proteome</keyword>
<name>A0A4C1WN67_EUMVA</name>
<evidence type="ECO:0000313" key="1">
    <source>
        <dbReference type="EMBL" id="GBP52711.1"/>
    </source>
</evidence>
<accession>A0A4C1WN67</accession>
<evidence type="ECO:0000313" key="2">
    <source>
        <dbReference type="Proteomes" id="UP000299102"/>
    </source>
</evidence>
<protein>
    <submittedName>
        <fullName evidence="1">Uncharacterized protein</fullName>
    </submittedName>
</protein>
<reference evidence="1 2" key="1">
    <citation type="journal article" date="2019" name="Commun. Biol.">
        <title>The bagworm genome reveals a unique fibroin gene that provides high tensile strength.</title>
        <authorList>
            <person name="Kono N."/>
            <person name="Nakamura H."/>
            <person name="Ohtoshi R."/>
            <person name="Tomita M."/>
            <person name="Numata K."/>
            <person name="Arakawa K."/>
        </authorList>
    </citation>
    <scope>NUCLEOTIDE SEQUENCE [LARGE SCALE GENOMIC DNA]</scope>
</reference>
<dbReference type="Proteomes" id="UP000299102">
    <property type="component" value="Unassembled WGS sequence"/>
</dbReference>
<sequence length="167" mass="18236">MSSLEKCVLKNILLSFALWRFPIEITLFSYHWIQCQGTVEINLTSPTADVRESSGGQLFTALSINLTSAVKYPFPTQDVSNATVTCLDLRAAMNSVSKLACKPSEDEWSPSILNTRNVIGVTGALVVWNEISDRGEWATGTLAHGTKGNNANLYLTSVYCDSVASLR</sequence>